<dbReference type="Proteomes" id="UP001500956">
    <property type="component" value="Unassembled WGS sequence"/>
</dbReference>
<dbReference type="InterPro" id="IPR001434">
    <property type="entry name" value="OmcB-like_DUF11"/>
</dbReference>
<evidence type="ECO:0000313" key="3">
    <source>
        <dbReference type="EMBL" id="GAA4716820.1"/>
    </source>
</evidence>
<gene>
    <name evidence="3" type="ORF">GCM10023216_00850</name>
</gene>
<keyword evidence="4" id="KW-1185">Reference proteome</keyword>
<reference evidence="4" key="1">
    <citation type="journal article" date="2019" name="Int. J. Syst. Evol. Microbiol.">
        <title>The Global Catalogue of Microorganisms (GCM) 10K type strain sequencing project: providing services to taxonomists for standard genome sequencing and annotation.</title>
        <authorList>
            <consortium name="The Broad Institute Genomics Platform"/>
            <consortium name="The Broad Institute Genome Sequencing Center for Infectious Disease"/>
            <person name="Wu L."/>
            <person name="Ma J."/>
        </authorList>
    </citation>
    <scope>NUCLEOTIDE SEQUENCE [LARGE SCALE GENOMIC DNA]</scope>
    <source>
        <strain evidence="4">JCM 18063</strain>
    </source>
</reference>
<dbReference type="EMBL" id="BAABID010000002">
    <property type="protein sequence ID" value="GAA4716820.1"/>
    <property type="molecule type" value="Genomic_DNA"/>
</dbReference>
<protein>
    <recommendedName>
        <fullName evidence="2">DUF11 domain-containing protein</fullName>
    </recommendedName>
</protein>
<evidence type="ECO:0000256" key="1">
    <source>
        <dbReference type="SAM" id="MobiDB-lite"/>
    </source>
</evidence>
<organism evidence="3 4">
    <name type="scientific">Isoptericola chiayiensis</name>
    <dbReference type="NCBI Taxonomy" id="579446"/>
    <lineage>
        <taxon>Bacteria</taxon>
        <taxon>Bacillati</taxon>
        <taxon>Actinomycetota</taxon>
        <taxon>Actinomycetes</taxon>
        <taxon>Micrococcales</taxon>
        <taxon>Promicromonosporaceae</taxon>
        <taxon>Isoptericola</taxon>
    </lineage>
</organism>
<dbReference type="Pfam" id="PF01345">
    <property type="entry name" value="DUF11"/>
    <property type="match status" value="1"/>
</dbReference>
<proteinExistence type="predicted"/>
<evidence type="ECO:0000259" key="2">
    <source>
        <dbReference type="Pfam" id="PF01345"/>
    </source>
</evidence>
<sequence>MAVATVGVVSVLGSLDAGDSTLPEDPPPVAIASPWPTEDEEQQVDATPAEPTPEPSEDPTDPANVPPLVDPDIDEIVLPDPAAVAVTVADDVLAPRTTERLSFAVTNTGGSVAEQTTVTLALPAGMGLVEGSAAVGAANLPQPLDVSSLPCTATSQPQQVQCSVGTLEPGASRTLSVPVSVRDGGTYSVSAQVWADGLEPRRIELDPMQVAYFGAELRARSEDTVKAGNPGQASVPFTVANTGDRTAGAGWQVEVSVPAGLEPRSVSGDLDCARADERRTWTCQGGDLAPGAQVSGALSVVADGTTEAGAYDVGVRPVLGGDGATVRTATSVDVPRGWQGAFSGVGGIEASCAVVGGFDDADAVVAGTYTNRTERTVVVALTAAGADPVGSRSLAPGESTRLVVHDGLRVPSGEATWTLSTTVAGSTYSRTVTGGAHGAAECYDPAWGVRTSAQVVNDGSRVRVDGTVTNVSDEPMQAGMSGAGGQADRVRLDVGQTATLSILTDKASVASGDVRFDLYRWVSDRDGDQPANGIVPVTAPTASYPAATIAPAAGAAERVGECTYDAGTETSTQKYSVLLDNSASTLPSRYEVVVGDQVRELRLAGGESTTVRFDVPWGTRSGTVSADGRELATLDVRFESCATPLTWPQAATVTADARCDAGTAEVVVDVRNEGGRSWEATLLHGGSVAGSRALGGDASARFVVGAGSMKAPDGSATVRLVRSIEGTPQTVEQTVSYEGVRCVVRDPVSALDTGEIRVDENGDWVTSWREVAVELDNSGSNVPVDFRVVGPNGLDAAFTVPAGETRATDPARVDGRRGGTWTVTAGDRSRELTVETFTGAEAGWCAERIAWGTTYGEGDVRSWNGTAYRYLGWDESAPGYASWHRLRSQKWSDDDDAPWYTSGRWRGVWMGQWQQWEKVGTCEYR</sequence>
<evidence type="ECO:0000313" key="4">
    <source>
        <dbReference type="Proteomes" id="UP001500956"/>
    </source>
</evidence>
<feature type="domain" description="DUF11" evidence="2">
    <location>
        <begin position="84"/>
        <end position="195"/>
    </location>
</feature>
<name>A0ABP8XZE0_9MICO</name>
<comment type="caution">
    <text evidence="3">The sequence shown here is derived from an EMBL/GenBank/DDBJ whole genome shotgun (WGS) entry which is preliminary data.</text>
</comment>
<dbReference type="InterPro" id="IPR013783">
    <property type="entry name" value="Ig-like_fold"/>
</dbReference>
<feature type="region of interest" description="Disordered" evidence="1">
    <location>
        <begin position="15"/>
        <end position="69"/>
    </location>
</feature>
<dbReference type="Gene3D" id="2.60.40.10">
    <property type="entry name" value="Immunoglobulins"/>
    <property type="match status" value="1"/>
</dbReference>
<accession>A0ABP8XZE0</accession>
<dbReference type="RefSeq" id="WP_345293391.1">
    <property type="nucleotide sequence ID" value="NZ_BAABID010000002.1"/>
</dbReference>